<dbReference type="eggNOG" id="COG1291">
    <property type="taxonomic scope" value="Bacteria"/>
</dbReference>
<dbReference type="InterPro" id="IPR000540">
    <property type="entry name" value="Flag_MotA_CS"/>
</dbReference>
<feature type="transmembrane region" description="Helical" evidence="12">
    <location>
        <begin position="33"/>
        <end position="51"/>
    </location>
</feature>
<protein>
    <submittedName>
        <fullName evidence="15">Flagellar motor rotation protein MotA</fullName>
    </submittedName>
</protein>
<evidence type="ECO:0000256" key="7">
    <source>
        <dbReference type="ARBA" id="ARBA00022779"/>
    </source>
</evidence>
<evidence type="ECO:0000256" key="12">
    <source>
        <dbReference type="SAM" id="Phobius"/>
    </source>
</evidence>
<keyword evidence="7" id="KW-0283">Flagellar rotation</keyword>
<evidence type="ECO:0000256" key="9">
    <source>
        <dbReference type="ARBA" id="ARBA00022989"/>
    </source>
</evidence>
<organism evidence="15 16">
    <name type="scientific">Caldisalinibacter kiritimatiensis</name>
    <dbReference type="NCBI Taxonomy" id="1304284"/>
    <lineage>
        <taxon>Bacteria</taxon>
        <taxon>Bacillati</taxon>
        <taxon>Bacillota</taxon>
        <taxon>Tissierellia</taxon>
        <taxon>Tissierellales</taxon>
        <taxon>Thermohalobacteraceae</taxon>
        <taxon>Caldisalinibacter</taxon>
    </lineage>
</organism>
<dbReference type="GO" id="GO:1902600">
    <property type="term" value="P:proton transmembrane transport"/>
    <property type="evidence" value="ECO:0007669"/>
    <property type="project" value="UniProtKB-KW"/>
</dbReference>
<evidence type="ECO:0000256" key="6">
    <source>
        <dbReference type="ARBA" id="ARBA00022692"/>
    </source>
</evidence>
<evidence type="ECO:0000256" key="8">
    <source>
        <dbReference type="ARBA" id="ARBA00022781"/>
    </source>
</evidence>
<dbReference type="NCBIfam" id="NF006583">
    <property type="entry name" value="PRK09109.1"/>
    <property type="match status" value="1"/>
</dbReference>
<evidence type="ECO:0000313" key="16">
    <source>
        <dbReference type="Proteomes" id="UP000013378"/>
    </source>
</evidence>
<gene>
    <name evidence="15" type="ORF">L21TH_2242</name>
</gene>
<evidence type="ECO:0000256" key="3">
    <source>
        <dbReference type="ARBA" id="ARBA00022448"/>
    </source>
</evidence>
<keyword evidence="10" id="KW-0406">Ion transport</keyword>
<evidence type="ECO:0000256" key="4">
    <source>
        <dbReference type="ARBA" id="ARBA00022475"/>
    </source>
</evidence>
<sequence>MDLATLIGLISGFLFIIIGVSTGSGNVMSFLHPASILIVLGGTIAATFVSFPIKKVLSTFKVVKNVFVNKTFSPNEIIQQIIRLANVARKEGLLALEEAAEDIDDEFLKKGILLIVDGTDPELVRNILETELAFLEERHSQGQGIFEAMGTYSPAFGMIGTLIGLISMLRDISDTSSIGPNMSTALITTFYGTLFANLIFLPISNKLKGKSKEEIILKELMVEGLLSIQAGENPRIIEEKLKTFLAPDVRKTLNNEPEREEA</sequence>
<dbReference type="OrthoDB" id="9806929at2"/>
<dbReference type="InterPro" id="IPR002898">
    <property type="entry name" value="MotA_ExbB_proton_chnl"/>
</dbReference>
<feature type="domain" description="Motility protein A N-terminal" evidence="14">
    <location>
        <begin position="6"/>
        <end position="89"/>
    </location>
</feature>
<keyword evidence="9 12" id="KW-1133">Transmembrane helix</keyword>
<evidence type="ECO:0000313" key="15">
    <source>
        <dbReference type="EMBL" id="EOC99712.1"/>
    </source>
</evidence>
<keyword evidence="11 12" id="KW-0472">Membrane</keyword>
<keyword evidence="15" id="KW-0282">Flagellum</keyword>
<comment type="caution">
    <text evidence="15">The sequence shown here is derived from an EMBL/GenBank/DDBJ whole genome shotgun (WGS) entry which is preliminary data.</text>
</comment>
<keyword evidence="5" id="KW-0145">Chemotaxis</keyword>
<feature type="transmembrane region" description="Helical" evidence="12">
    <location>
        <begin position="182"/>
        <end position="203"/>
    </location>
</feature>
<keyword evidence="8" id="KW-0375">Hydrogen ion transport</keyword>
<evidence type="ECO:0000256" key="1">
    <source>
        <dbReference type="ARBA" id="ARBA00004651"/>
    </source>
</evidence>
<dbReference type="PANTHER" id="PTHR30433:SF2">
    <property type="entry name" value="MOTILITY PROTEIN A"/>
    <property type="match status" value="1"/>
</dbReference>
<keyword evidence="6 12" id="KW-0812">Transmembrane</keyword>
<keyword evidence="16" id="KW-1185">Reference proteome</keyword>
<dbReference type="InterPro" id="IPR046786">
    <property type="entry name" value="MotA_N"/>
</dbReference>
<dbReference type="InterPro" id="IPR047055">
    <property type="entry name" value="MotA-like"/>
</dbReference>
<comment type="subcellular location">
    <subcellularLocation>
        <location evidence="1">Cell membrane</location>
        <topology evidence="1">Multi-pass membrane protein</topology>
    </subcellularLocation>
</comment>
<dbReference type="Pfam" id="PF01618">
    <property type="entry name" value="MotA_ExbB"/>
    <property type="match status" value="1"/>
</dbReference>
<keyword evidence="15" id="KW-0966">Cell projection</keyword>
<dbReference type="GO" id="GO:0005886">
    <property type="term" value="C:plasma membrane"/>
    <property type="evidence" value="ECO:0007669"/>
    <property type="project" value="UniProtKB-SubCell"/>
</dbReference>
<feature type="transmembrane region" description="Helical" evidence="12">
    <location>
        <begin position="148"/>
        <end position="170"/>
    </location>
</feature>
<evidence type="ECO:0000256" key="2">
    <source>
        <dbReference type="ARBA" id="ARBA00008038"/>
    </source>
</evidence>
<feature type="domain" description="MotA/TolQ/ExbB proton channel" evidence="13">
    <location>
        <begin position="100"/>
        <end position="216"/>
    </location>
</feature>
<comment type="similarity">
    <text evidence="2">Belongs to the MotA family.</text>
</comment>
<keyword evidence="4" id="KW-1003">Cell membrane</keyword>
<dbReference type="Proteomes" id="UP000013378">
    <property type="component" value="Unassembled WGS sequence"/>
</dbReference>
<dbReference type="PROSITE" id="PS01307">
    <property type="entry name" value="MOTA"/>
    <property type="match status" value="1"/>
</dbReference>
<evidence type="ECO:0000259" key="13">
    <source>
        <dbReference type="Pfam" id="PF01618"/>
    </source>
</evidence>
<evidence type="ECO:0000256" key="10">
    <source>
        <dbReference type="ARBA" id="ARBA00023065"/>
    </source>
</evidence>
<evidence type="ECO:0000256" key="11">
    <source>
        <dbReference type="ARBA" id="ARBA00023136"/>
    </source>
</evidence>
<accession>R1ARC7</accession>
<dbReference type="PATRIC" id="fig|1304284.3.peg.2193"/>
<dbReference type="PANTHER" id="PTHR30433">
    <property type="entry name" value="CHEMOTAXIS PROTEIN MOTA"/>
    <property type="match status" value="1"/>
</dbReference>
<dbReference type="STRING" id="1304284.L21TH_2242"/>
<reference evidence="15 16" key="1">
    <citation type="journal article" date="2015" name="Geomicrobiol. J.">
        <title>Caldisalinibacter kiritimatiensis gen. nov., sp. nov., a moderately thermohalophilic thiosulfate-reducing bacterium from a hypersaline microbial mat.</title>
        <authorList>
            <person name="Ben Hania W."/>
            <person name="Joseph M."/>
            <person name="Fiebig A."/>
            <person name="Bunk B."/>
            <person name="Klenk H.-P."/>
            <person name="Fardeau M.-L."/>
            <person name="Spring S."/>
        </authorList>
    </citation>
    <scope>NUCLEOTIDE SEQUENCE [LARGE SCALE GENOMIC DNA]</scope>
    <source>
        <strain evidence="15 16">L21-TH-D2</strain>
    </source>
</reference>
<proteinExistence type="inferred from homology"/>
<dbReference type="GO" id="GO:0071978">
    <property type="term" value="P:bacterial-type flagellum-dependent swarming motility"/>
    <property type="evidence" value="ECO:0007669"/>
    <property type="project" value="InterPro"/>
</dbReference>
<keyword evidence="3" id="KW-0813">Transport</keyword>
<dbReference type="AlphaFoldDB" id="R1ARC7"/>
<dbReference type="Pfam" id="PF20560">
    <property type="entry name" value="MotA_N"/>
    <property type="match status" value="1"/>
</dbReference>
<name>R1ARC7_9FIRM</name>
<keyword evidence="15" id="KW-0969">Cilium</keyword>
<dbReference type="EMBL" id="ARZA01000250">
    <property type="protein sequence ID" value="EOC99712.1"/>
    <property type="molecule type" value="Genomic_DNA"/>
</dbReference>
<evidence type="ECO:0000256" key="5">
    <source>
        <dbReference type="ARBA" id="ARBA00022500"/>
    </source>
</evidence>
<evidence type="ECO:0000259" key="14">
    <source>
        <dbReference type="Pfam" id="PF20560"/>
    </source>
</evidence>
<dbReference type="GO" id="GO:0006935">
    <property type="term" value="P:chemotaxis"/>
    <property type="evidence" value="ECO:0007669"/>
    <property type="project" value="UniProtKB-KW"/>
</dbReference>